<dbReference type="STRING" id="1044.EH31_16045"/>
<dbReference type="AlphaFoldDB" id="A0A074MST8"/>
<feature type="region of interest" description="Disordered" evidence="1">
    <location>
        <begin position="167"/>
        <end position="189"/>
    </location>
</feature>
<evidence type="ECO:0000313" key="4">
    <source>
        <dbReference type="Proteomes" id="UP000027647"/>
    </source>
</evidence>
<keyword evidence="2" id="KW-0812">Transmembrane</keyword>
<feature type="transmembrane region" description="Helical" evidence="2">
    <location>
        <begin position="12"/>
        <end position="28"/>
    </location>
</feature>
<accession>A0A074MST8</accession>
<name>A0A074MST8_ERYLO</name>
<sequence>MLELLASDNRVILQAALAWSICLAALAWGGGPERAVAITWLVVFEIGLRILSPLLGFRFQLMNVDLWLISFEIVAGLALIAIALHANRNYTLWIAAMQVWAMTAHLARGLVESISPVAYAMMIAVPGWLQLFLLAIGLVRHLMRERKFGEYRDWRIVGPNTALAAGMGPISSQQNWPKAKQPSWRDDIK</sequence>
<evidence type="ECO:0000256" key="2">
    <source>
        <dbReference type="SAM" id="Phobius"/>
    </source>
</evidence>
<proteinExistence type="predicted"/>
<gene>
    <name evidence="3" type="ORF">EH31_16045</name>
</gene>
<organism evidence="3 4">
    <name type="scientific">Erythrobacter longus</name>
    <dbReference type="NCBI Taxonomy" id="1044"/>
    <lineage>
        <taxon>Bacteria</taxon>
        <taxon>Pseudomonadati</taxon>
        <taxon>Pseudomonadota</taxon>
        <taxon>Alphaproteobacteria</taxon>
        <taxon>Sphingomonadales</taxon>
        <taxon>Erythrobacteraceae</taxon>
        <taxon>Erythrobacter/Porphyrobacter group</taxon>
        <taxon>Erythrobacter</taxon>
    </lineage>
</organism>
<keyword evidence="2" id="KW-1133">Transmembrane helix</keyword>
<reference evidence="3 4" key="1">
    <citation type="submission" date="2014-04" db="EMBL/GenBank/DDBJ databases">
        <title>A comprehensive comparison of genomes of Erythrobacter spp. strains.</title>
        <authorList>
            <person name="Zheng Q."/>
        </authorList>
    </citation>
    <scope>NUCLEOTIDE SEQUENCE [LARGE SCALE GENOMIC DNA]</scope>
    <source>
        <strain evidence="3 4">DSM 6997</strain>
    </source>
</reference>
<dbReference type="EMBL" id="JMIW01000008">
    <property type="protein sequence ID" value="KEO88667.1"/>
    <property type="molecule type" value="Genomic_DNA"/>
</dbReference>
<protein>
    <submittedName>
        <fullName evidence="3">Uncharacterized protein</fullName>
    </submittedName>
</protein>
<keyword evidence="4" id="KW-1185">Reference proteome</keyword>
<evidence type="ECO:0000313" key="3">
    <source>
        <dbReference type="EMBL" id="KEO88667.1"/>
    </source>
</evidence>
<comment type="caution">
    <text evidence="3">The sequence shown here is derived from an EMBL/GenBank/DDBJ whole genome shotgun (WGS) entry which is preliminary data.</text>
</comment>
<dbReference type="Proteomes" id="UP000027647">
    <property type="component" value="Unassembled WGS sequence"/>
</dbReference>
<feature type="transmembrane region" description="Helical" evidence="2">
    <location>
        <begin position="66"/>
        <end position="84"/>
    </location>
</feature>
<feature type="transmembrane region" description="Helical" evidence="2">
    <location>
        <begin position="117"/>
        <end position="139"/>
    </location>
</feature>
<keyword evidence="2" id="KW-0472">Membrane</keyword>
<feature type="transmembrane region" description="Helical" evidence="2">
    <location>
        <begin position="35"/>
        <end position="54"/>
    </location>
</feature>
<dbReference type="eggNOG" id="ENOG5033GSG">
    <property type="taxonomic scope" value="Bacteria"/>
</dbReference>
<evidence type="ECO:0000256" key="1">
    <source>
        <dbReference type="SAM" id="MobiDB-lite"/>
    </source>
</evidence>